<gene>
    <name evidence="1" type="ORF">IAA45_08500</name>
</gene>
<dbReference type="AlphaFoldDB" id="A0A9D2B3E5"/>
<dbReference type="Proteomes" id="UP000886817">
    <property type="component" value="Unassembled WGS sequence"/>
</dbReference>
<dbReference type="InterPro" id="IPR023811">
    <property type="entry name" value="CHP04076"/>
</dbReference>
<organism evidence="1 2">
    <name type="scientific">Candidatus Blautia gallistercoris</name>
    <dbReference type="NCBI Taxonomy" id="2838490"/>
    <lineage>
        <taxon>Bacteria</taxon>
        <taxon>Bacillati</taxon>
        <taxon>Bacillota</taxon>
        <taxon>Clostridia</taxon>
        <taxon>Lachnospirales</taxon>
        <taxon>Lachnospiraceae</taxon>
        <taxon>Blautia</taxon>
    </lineage>
</organism>
<protein>
    <submittedName>
        <fullName evidence="1">TIGR04076 family protein</fullName>
    </submittedName>
</protein>
<reference evidence="1" key="2">
    <citation type="submission" date="2021-04" db="EMBL/GenBank/DDBJ databases">
        <authorList>
            <person name="Gilroy R."/>
        </authorList>
    </citation>
    <scope>NUCLEOTIDE SEQUENCE</scope>
    <source>
        <strain evidence="1">ChiSjej1B19-8411</strain>
    </source>
</reference>
<evidence type="ECO:0000313" key="2">
    <source>
        <dbReference type="Proteomes" id="UP000886817"/>
    </source>
</evidence>
<evidence type="ECO:0000313" key="1">
    <source>
        <dbReference type="EMBL" id="HIX59738.1"/>
    </source>
</evidence>
<dbReference type="NCBIfam" id="TIGR04076">
    <property type="entry name" value="TIGR04076 family protein"/>
    <property type="match status" value="1"/>
</dbReference>
<dbReference type="EMBL" id="DXEX01000184">
    <property type="protein sequence ID" value="HIX59738.1"/>
    <property type="molecule type" value="Genomic_DNA"/>
</dbReference>
<accession>A0A9D2B3E5</accession>
<proteinExistence type="predicted"/>
<name>A0A9D2B3E5_9FIRM</name>
<reference evidence="1" key="1">
    <citation type="journal article" date="2021" name="PeerJ">
        <title>Extensive microbial diversity within the chicken gut microbiome revealed by metagenomics and culture.</title>
        <authorList>
            <person name="Gilroy R."/>
            <person name="Ravi A."/>
            <person name="Getino M."/>
            <person name="Pursley I."/>
            <person name="Horton D.L."/>
            <person name="Alikhan N.F."/>
            <person name="Baker D."/>
            <person name="Gharbi K."/>
            <person name="Hall N."/>
            <person name="Watson M."/>
            <person name="Adriaenssens E.M."/>
            <person name="Foster-Nyarko E."/>
            <person name="Jarju S."/>
            <person name="Secka A."/>
            <person name="Antonio M."/>
            <person name="Oren A."/>
            <person name="Chaudhuri R.R."/>
            <person name="La Ragione R."/>
            <person name="Hildebrand F."/>
            <person name="Pallen M.J."/>
        </authorList>
    </citation>
    <scope>NUCLEOTIDE SEQUENCE</scope>
    <source>
        <strain evidence="1">ChiSjej1B19-8411</strain>
    </source>
</reference>
<sequence>MQHKVKVTVIDKKLYTDLQQQYCADPESGKCPCYHVGDAFVFERYGTADDFWHIGRNTLKQTACTAGNIAGGPEFPHCSEAWDAISRYIYTGLQGGSIMRGWMKDERVMIACCSDGTRPVIFKIERLDYKVLWMEGLVKPEEQKKIRQVLEQIDGVTETVFREEFAEVYLQKDVEDSILKNAAEECGSCRILRID</sequence>
<comment type="caution">
    <text evidence="1">The sequence shown here is derived from an EMBL/GenBank/DDBJ whole genome shotgun (WGS) entry which is preliminary data.</text>
</comment>